<evidence type="ECO:0000313" key="6">
    <source>
        <dbReference type="Proteomes" id="UP000284656"/>
    </source>
</evidence>
<organism evidence="5 6">
    <name type="scientific">Pseudomonas poae</name>
    <dbReference type="NCBI Taxonomy" id="200451"/>
    <lineage>
        <taxon>Bacteria</taxon>
        <taxon>Pseudomonadati</taxon>
        <taxon>Pseudomonadota</taxon>
        <taxon>Gammaproteobacteria</taxon>
        <taxon>Pseudomonadales</taxon>
        <taxon>Pseudomonadaceae</taxon>
        <taxon>Pseudomonas</taxon>
    </lineage>
</organism>
<reference evidence="5 6" key="1">
    <citation type="submission" date="2016-10" db="EMBL/GenBank/DDBJ databases">
        <title>Comparative genome analysis of multiple Pseudomonas spp. focuses on biocontrol and plant growth promoting traits.</title>
        <authorList>
            <person name="Tao X.-Y."/>
            <person name="Taylor C.G."/>
        </authorList>
    </citation>
    <scope>NUCLEOTIDE SEQUENCE [LARGE SCALE GENOMIC DNA]</scope>
    <source>
        <strain evidence="5 6">29G9</strain>
    </source>
</reference>
<gene>
    <name evidence="5" type="ORF">BK648_05450</name>
</gene>
<evidence type="ECO:0000256" key="2">
    <source>
        <dbReference type="ARBA" id="ARBA00023002"/>
    </source>
</evidence>
<dbReference type="EMBL" id="MOAY01000019">
    <property type="protein sequence ID" value="ROM58200.1"/>
    <property type="molecule type" value="Genomic_DNA"/>
</dbReference>
<dbReference type="PANTHER" id="PTHR11709:SF518">
    <property type="entry name" value="MULTICOPPER OXIDASE"/>
    <property type="match status" value="1"/>
</dbReference>
<evidence type="ECO:0008006" key="7">
    <source>
        <dbReference type="Google" id="ProtNLM"/>
    </source>
</evidence>
<evidence type="ECO:0000259" key="4">
    <source>
        <dbReference type="Pfam" id="PF07732"/>
    </source>
</evidence>
<keyword evidence="1" id="KW-0479">Metal-binding</keyword>
<keyword evidence="2" id="KW-0560">Oxidoreductase</keyword>
<sequence length="514" mass="55547">MSFSYQQTVDDKGRTLYCFMTPDGMQNPTLHVLPGDKLTVVVTNNTPQGIKPMALDPPNCGAKFMNSTSVNLHYHGTNTAPVCGGDEVIKTIINSGETFTYTLDFPTDEPPGMYWYHPHVHGISEPVVMGGATGALIVDGIERFFPAVQGLPQQVLVLRDQRQLNNLKEGPGNCGVDVPFHDVTVNNVPVNSYTDKNNVFFVAAKMQVPPGQAQFWRVANISADSILDLSLVYDNVPQTLNLIAIDGVPINSQDGTGGTGQSIAVNHFRLPPASRVEFVANMPGVGVQKATLMTANINTGADGDCNPTRPLITLDVGANTEGKLASLPARAISETAGKRFAGLKQAPVVAQRNLYFSENANQTEFYMTVDGQVPHVFNPDQPPSITTTQGTVEQWSVENRSTENHVFHIHQIHFYVQGQNNFGKEPQAPGIVGQYLDTIEVPAWSGNAQDPYPSVSLLMDFRGEVVGDFVFHCHLLGHEDLGMMSIIRVLPASGKVAQASVSVAGEGVGHHKGH</sequence>
<dbReference type="SUPFAM" id="SSF49503">
    <property type="entry name" value="Cupredoxins"/>
    <property type="match status" value="2"/>
</dbReference>
<dbReference type="PROSITE" id="PS00080">
    <property type="entry name" value="MULTICOPPER_OXIDASE2"/>
    <property type="match status" value="1"/>
</dbReference>
<dbReference type="InterPro" id="IPR011707">
    <property type="entry name" value="Cu-oxidase-like_N"/>
</dbReference>
<dbReference type="PANTHER" id="PTHR11709">
    <property type="entry name" value="MULTI-COPPER OXIDASE"/>
    <property type="match status" value="1"/>
</dbReference>
<dbReference type="Proteomes" id="UP000284656">
    <property type="component" value="Unassembled WGS sequence"/>
</dbReference>
<evidence type="ECO:0000256" key="1">
    <source>
        <dbReference type="ARBA" id="ARBA00022723"/>
    </source>
</evidence>
<proteinExistence type="predicted"/>
<name>A0A423FJQ6_9PSED</name>
<dbReference type="GO" id="GO:0005507">
    <property type="term" value="F:copper ion binding"/>
    <property type="evidence" value="ECO:0007669"/>
    <property type="project" value="InterPro"/>
</dbReference>
<dbReference type="AlphaFoldDB" id="A0A423FJQ6"/>
<protein>
    <recommendedName>
        <fullName evidence="7">Copper oxidase</fullName>
    </recommendedName>
</protein>
<dbReference type="GO" id="GO:0016491">
    <property type="term" value="F:oxidoreductase activity"/>
    <property type="evidence" value="ECO:0007669"/>
    <property type="project" value="UniProtKB-KW"/>
</dbReference>
<comment type="caution">
    <text evidence="5">The sequence shown here is derived from an EMBL/GenBank/DDBJ whole genome shotgun (WGS) entry which is preliminary data.</text>
</comment>
<dbReference type="InterPro" id="IPR008972">
    <property type="entry name" value="Cupredoxin"/>
</dbReference>
<dbReference type="InterPro" id="IPR045087">
    <property type="entry name" value="Cu-oxidase_fam"/>
</dbReference>
<feature type="domain" description="Plastocyanin-like" evidence="3">
    <location>
        <begin position="376"/>
        <end position="491"/>
    </location>
</feature>
<evidence type="ECO:0000259" key="3">
    <source>
        <dbReference type="Pfam" id="PF07731"/>
    </source>
</evidence>
<evidence type="ECO:0000313" key="5">
    <source>
        <dbReference type="EMBL" id="ROM58200.1"/>
    </source>
</evidence>
<dbReference type="Pfam" id="PF07732">
    <property type="entry name" value="Cu-oxidase_3"/>
    <property type="match status" value="1"/>
</dbReference>
<dbReference type="InterPro" id="IPR002355">
    <property type="entry name" value="Cu_oxidase_Cu_BS"/>
</dbReference>
<dbReference type="InterPro" id="IPR011706">
    <property type="entry name" value="Cu-oxidase_C"/>
</dbReference>
<accession>A0A423FJQ6</accession>
<feature type="domain" description="Plastocyanin-like" evidence="4">
    <location>
        <begin position="68"/>
        <end position="139"/>
    </location>
</feature>
<dbReference type="Pfam" id="PF07731">
    <property type="entry name" value="Cu-oxidase_2"/>
    <property type="match status" value="1"/>
</dbReference>
<dbReference type="Gene3D" id="2.60.40.420">
    <property type="entry name" value="Cupredoxins - blue copper proteins"/>
    <property type="match status" value="3"/>
</dbReference>